<reference evidence="1" key="1">
    <citation type="submission" date="2024-02" db="EMBL/GenBank/DDBJ databases">
        <title>Sediminibacterium planktonica sp. nov. and Sediminibacterium longus sp. nov., isolated from surface lake and river water.</title>
        <authorList>
            <person name="Watanabe K."/>
            <person name="Takemine S."/>
            <person name="Ishii Y."/>
            <person name="Ogata Y."/>
            <person name="Shindo C."/>
            <person name="Suda W."/>
        </authorList>
    </citation>
    <scope>NUCLEOTIDE SEQUENCE</scope>
    <source>
        <strain evidence="1">KACHI17</strain>
    </source>
</reference>
<sequence>MIGCTNPASQKGKIIKISSAERWAGFFVDDAYVKRAEGYDWVGVVTSLVNDSTVHVSVRSRADQKKATCTFDANATILDDSTLTAQVNGATIYFIVRASDLIIRAPSEADEMMLGYFCSGGASIAGKYKRQAQPLDEQQVDKTIFLKNLSLQNIFFEVRSIRTDSIPLLTVTTVGLKHHAAPYITPLTDQEIMDAEIEDLNADGSPELLIYTSTPQRDKPVQVIGFSVNKMKSMSMIAMPDLRDNAEVFKEYRGHDECRILENRLMRRFPLAGKSKEGYPIYRFITYKMVEGEAMRRFEIESIR</sequence>
<dbReference type="AlphaFoldDB" id="A0AAT9GFF7"/>
<accession>A0AAT9GFF7</accession>
<evidence type="ECO:0000313" key="1">
    <source>
        <dbReference type="EMBL" id="BFG69308.1"/>
    </source>
</evidence>
<protein>
    <submittedName>
        <fullName evidence="1">Uncharacterized protein</fullName>
    </submittedName>
</protein>
<proteinExistence type="predicted"/>
<gene>
    <name evidence="1" type="ORF">KACHI17_01890</name>
</gene>
<name>A0AAT9GFF7_9BACT</name>
<dbReference type="EMBL" id="AP029612">
    <property type="protein sequence ID" value="BFG69308.1"/>
    <property type="molecule type" value="Genomic_DNA"/>
</dbReference>
<organism evidence="1">
    <name type="scientific">Sediminibacterium sp. KACHI17</name>
    <dbReference type="NCBI Taxonomy" id="1751071"/>
    <lineage>
        <taxon>Bacteria</taxon>
        <taxon>Pseudomonadati</taxon>
        <taxon>Bacteroidota</taxon>
        <taxon>Chitinophagia</taxon>
        <taxon>Chitinophagales</taxon>
        <taxon>Chitinophagaceae</taxon>
        <taxon>Sediminibacterium</taxon>
    </lineage>
</organism>